<dbReference type="EMBL" id="CAVLEF010000140">
    <property type="protein sequence ID" value="CAK1552342.1"/>
    <property type="molecule type" value="Genomic_DNA"/>
</dbReference>
<dbReference type="AlphaFoldDB" id="A0AAV1JU33"/>
<feature type="region of interest" description="Disordered" evidence="1">
    <location>
        <begin position="41"/>
        <end position="66"/>
    </location>
</feature>
<evidence type="ECO:0000256" key="1">
    <source>
        <dbReference type="SAM" id="MobiDB-lite"/>
    </source>
</evidence>
<organism evidence="2 3">
    <name type="scientific">Leptosia nina</name>
    <dbReference type="NCBI Taxonomy" id="320188"/>
    <lineage>
        <taxon>Eukaryota</taxon>
        <taxon>Metazoa</taxon>
        <taxon>Ecdysozoa</taxon>
        <taxon>Arthropoda</taxon>
        <taxon>Hexapoda</taxon>
        <taxon>Insecta</taxon>
        <taxon>Pterygota</taxon>
        <taxon>Neoptera</taxon>
        <taxon>Endopterygota</taxon>
        <taxon>Lepidoptera</taxon>
        <taxon>Glossata</taxon>
        <taxon>Ditrysia</taxon>
        <taxon>Papilionoidea</taxon>
        <taxon>Pieridae</taxon>
        <taxon>Pierinae</taxon>
        <taxon>Leptosia</taxon>
    </lineage>
</organism>
<protein>
    <submittedName>
        <fullName evidence="2">Uncharacterized protein</fullName>
    </submittedName>
</protein>
<comment type="caution">
    <text evidence="2">The sequence shown here is derived from an EMBL/GenBank/DDBJ whole genome shotgun (WGS) entry which is preliminary data.</text>
</comment>
<accession>A0AAV1JU33</accession>
<sequence length="66" mass="7451">MHQQRGPLRTTTLYKLTTDKGLKYPPKGEQCLRVRMLRRGAGASRLARPEAPPAGRTDCRAPDTFR</sequence>
<gene>
    <name evidence="2" type="ORF">LNINA_LOCUS11391</name>
</gene>
<feature type="compositionally biased region" description="Basic and acidic residues" evidence="1">
    <location>
        <begin position="57"/>
        <end position="66"/>
    </location>
</feature>
<reference evidence="2 3" key="1">
    <citation type="submission" date="2023-11" db="EMBL/GenBank/DDBJ databases">
        <authorList>
            <person name="Okamura Y."/>
        </authorList>
    </citation>
    <scope>NUCLEOTIDE SEQUENCE [LARGE SCALE GENOMIC DNA]</scope>
</reference>
<proteinExistence type="predicted"/>
<evidence type="ECO:0000313" key="2">
    <source>
        <dbReference type="EMBL" id="CAK1552342.1"/>
    </source>
</evidence>
<dbReference type="Proteomes" id="UP001497472">
    <property type="component" value="Unassembled WGS sequence"/>
</dbReference>
<evidence type="ECO:0000313" key="3">
    <source>
        <dbReference type="Proteomes" id="UP001497472"/>
    </source>
</evidence>
<keyword evidence="3" id="KW-1185">Reference proteome</keyword>
<name>A0AAV1JU33_9NEOP</name>